<proteinExistence type="predicted"/>
<organism evidence="2 3">
    <name type="scientific">Phanerochaete sordida</name>
    <dbReference type="NCBI Taxonomy" id="48140"/>
    <lineage>
        <taxon>Eukaryota</taxon>
        <taxon>Fungi</taxon>
        <taxon>Dikarya</taxon>
        <taxon>Basidiomycota</taxon>
        <taxon>Agaricomycotina</taxon>
        <taxon>Agaricomycetes</taxon>
        <taxon>Polyporales</taxon>
        <taxon>Phanerochaetaceae</taxon>
        <taxon>Phanerochaete</taxon>
    </lineage>
</organism>
<keyword evidence="1" id="KW-0732">Signal</keyword>
<dbReference type="AlphaFoldDB" id="A0A9P3LGP6"/>
<keyword evidence="3" id="KW-1185">Reference proteome</keyword>
<evidence type="ECO:0000313" key="2">
    <source>
        <dbReference type="EMBL" id="GJE94033.1"/>
    </source>
</evidence>
<accession>A0A9P3LGP6</accession>
<name>A0A9P3LGP6_9APHY</name>
<dbReference type="EMBL" id="BPQB01000037">
    <property type="protein sequence ID" value="GJE94033.1"/>
    <property type="molecule type" value="Genomic_DNA"/>
</dbReference>
<dbReference type="Proteomes" id="UP000703269">
    <property type="component" value="Unassembled WGS sequence"/>
</dbReference>
<feature type="signal peptide" evidence="1">
    <location>
        <begin position="1"/>
        <end position="18"/>
    </location>
</feature>
<dbReference type="OrthoDB" id="3249523at2759"/>
<reference evidence="2 3" key="1">
    <citation type="submission" date="2021-08" db="EMBL/GenBank/DDBJ databases">
        <title>Draft Genome Sequence of Phanerochaete sordida strain YK-624.</title>
        <authorList>
            <person name="Mori T."/>
            <person name="Dohra H."/>
            <person name="Suzuki T."/>
            <person name="Kawagishi H."/>
            <person name="Hirai H."/>
        </authorList>
    </citation>
    <scope>NUCLEOTIDE SEQUENCE [LARGE SCALE GENOMIC DNA]</scope>
    <source>
        <strain evidence="2 3">YK-624</strain>
    </source>
</reference>
<comment type="caution">
    <text evidence="2">The sequence shown here is derived from an EMBL/GenBank/DDBJ whole genome shotgun (WGS) entry which is preliminary data.</text>
</comment>
<gene>
    <name evidence="2" type="ORF">PsYK624_102010</name>
</gene>
<feature type="chain" id="PRO_5040331619" evidence="1">
    <location>
        <begin position="19"/>
        <end position="212"/>
    </location>
</feature>
<protein>
    <submittedName>
        <fullName evidence="2">Uncharacterized protein</fullName>
    </submittedName>
</protein>
<sequence>MPTTALLALLALALSSTALLVPRDAPAGCASPALVSTRTLAAGTAAVELATYACAGARTDGLGLSIGLSLGLGDPWPTPPPRARPTSSTSTAPAAAPTADVCGALCTNSCGSVGSLPPISEDCDEIFKAMSILGATSPGFTVEGGHAQQLTYGTCRVYFQNLSGETMSECYQALANAARTAGTQCFPPTQPVNSAGFCKAADGTWQIGIGHS</sequence>
<evidence type="ECO:0000256" key="1">
    <source>
        <dbReference type="SAM" id="SignalP"/>
    </source>
</evidence>
<evidence type="ECO:0000313" key="3">
    <source>
        <dbReference type="Proteomes" id="UP000703269"/>
    </source>
</evidence>